<reference evidence="1 2" key="2">
    <citation type="submission" date="2013-09" db="EMBL/GenBank/DDBJ databases">
        <title>Whole genome comparison of six Crocosphaera watsonii strains with differing phenotypes.</title>
        <authorList>
            <person name="Bench S.R."/>
            <person name="Heller P."/>
            <person name="Frank I."/>
            <person name="Arciniega M."/>
            <person name="Shilova I.N."/>
            <person name="Zehr J.P."/>
        </authorList>
    </citation>
    <scope>NUCLEOTIDE SEQUENCE [LARGE SCALE GENOMIC DNA]</scope>
    <source>
        <strain evidence="1 2">WH 0402</strain>
    </source>
</reference>
<dbReference type="EMBL" id="CAQN01001287">
    <property type="protein sequence ID" value="CCQ70806.1"/>
    <property type="molecule type" value="Genomic_DNA"/>
</dbReference>
<dbReference type="Proteomes" id="UP000018130">
    <property type="component" value="Unassembled WGS sequence"/>
</dbReference>
<name>T2K092_CROWT</name>
<evidence type="ECO:0000313" key="1">
    <source>
        <dbReference type="EMBL" id="CCQ70806.1"/>
    </source>
</evidence>
<reference evidence="1 2" key="1">
    <citation type="submission" date="2013-01" db="EMBL/GenBank/DDBJ databases">
        <authorList>
            <person name="Bench S."/>
        </authorList>
    </citation>
    <scope>NUCLEOTIDE SEQUENCE [LARGE SCALE GENOMIC DNA]</scope>
    <source>
        <strain evidence="1 2">WH 0402</strain>
    </source>
</reference>
<organism evidence="1 2">
    <name type="scientific">Crocosphaera watsonii WH 0402</name>
    <dbReference type="NCBI Taxonomy" id="1284629"/>
    <lineage>
        <taxon>Bacteria</taxon>
        <taxon>Bacillati</taxon>
        <taxon>Cyanobacteriota</taxon>
        <taxon>Cyanophyceae</taxon>
        <taxon>Oscillatoriophycideae</taxon>
        <taxon>Chroococcales</taxon>
        <taxon>Aphanothecaceae</taxon>
        <taxon>Crocosphaera</taxon>
    </lineage>
</organism>
<protein>
    <submittedName>
        <fullName evidence="1">Uncharacterized protein</fullName>
    </submittedName>
</protein>
<accession>T2K092</accession>
<proteinExistence type="predicted"/>
<gene>
    <name evidence="1" type="ORF">CWATWH0402_272</name>
</gene>
<sequence>MAPLSLIRVIWLEDNPVNCEANSRGFEIVAVEITHLISSTNTSTSWLLTFSKFGVKLPVLGAPAGSEETSEEEDTGAEAVPPREMSVFAPQFLVANRNLLKRLAK</sequence>
<dbReference type="AlphaFoldDB" id="T2K092"/>
<evidence type="ECO:0000313" key="2">
    <source>
        <dbReference type="Proteomes" id="UP000018130"/>
    </source>
</evidence>
<comment type="caution">
    <text evidence="1">The sequence shown here is derived from an EMBL/GenBank/DDBJ whole genome shotgun (WGS) entry which is preliminary data.</text>
</comment>